<dbReference type="Proteomes" id="UP000530424">
    <property type="component" value="Unassembled WGS sequence"/>
</dbReference>
<keyword evidence="6 13" id="KW-0418">Kinase</keyword>
<feature type="domain" description="Signal transduction histidine kinase subgroup 3 dimerisation and phosphoacceptor" evidence="11">
    <location>
        <begin position="183"/>
        <end position="250"/>
    </location>
</feature>
<keyword evidence="10" id="KW-0812">Transmembrane</keyword>
<feature type="transmembrane region" description="Helical" evidence="10">
    <location>
        <begin position="42"/>
        <end position="61"/>
    </location>
</feature>
<feature type="compositionally biased region" description="Low complexity" evidence="9">
    <location>
        <begin position="374"/>
        <end position="396"/>
    </location>
</feature>
<feature type="transmembrane region" description="Helical" evidence="10">
    <location>
        <begin position="109"/>
        <end position="135"/>
    </location>
</feature>
<keyword evidence="14" id="KW-1185">Reference proteome</keyword>
<reference evidence="13 14" key="1">
    <citation type="submission" date="2020-07" db="EMBL/GenBank/DDBJ databases">
        <title>Sequencing the genomes of 1000 actinobacteria strains.</title>
        <authorList>
            <person name="Klenk H.-P."/>
        </authorList>
    </citation>
    <scope>NUCLEOTIDE SEQUENCE [LARGE SCALE GENOMIC DNA]</scope>
    <source>
        <strain evidence="13 14">DSM 103833</strain>
    </source>
</reference>
<sequence>MSDHPRRPGRLRLTGYAALQAITLVPLIVLFVFWVVGGVLMILWVGALFLAVAIPATRALANGHRRMAATVLERELPAPYVPLAGLAPLARLRAVATDPMTWRDLGWMLVAMTLGFVVSLVVVVLLLGVATWWIWYYAVGPLMRLRAISDQWLLSPGVTERLERRVEQLTETRTAAVDDSAAELRRLERDLHDGAQARLVALSLSLGMADAMFDQDPEGARRLVNDARESSEAALDDLRSVVRGIHPPVLADRGLVGAVEALALDMAIPVQVEASLAGRPSDPVESAVYFAVAECLANVAKHSRAETAWIRLGHADGVLRVEVGDDGAGGADPTSGTGITGVMRRLRAFDGAMMVSSPVGGPTIITMEVPCALSSPRTTPSSVPASPSSSRATDSPSSPPSTTPMRSTPR</sequence>
<feature type="domain" description="Putative sensor" evidence="12">
    <location>
        <begin position="24"/>
        <end position="136"/>
    </location>
</feature>
<evidence type="ECO:0000256" key="6">
    <source>
        <dbReference type="ARBA" id="ARBA00022777"/>
    </source>
</evidence>
<keyword evidence="8" id="KW-0902">Two-component regulatory system</keyword>
<dbReference type="PANTHER" id="PTHR24421">
    <property type="entry name" value="NITRATE/NITRITE SENSOR PROTEIN NARX-RELATED"/>
    <property type="match status" value="1"/>
</dbReference>
<keyword evidence="4" id="KW-0808">Transferase</keyword>
<dbReference type="InterPro" id="IPR025828">
    <property type="entry name" value="Put_sensor_dom"/>
</dbReference>
<evidence type="ECO:0000259" key="11">
    <source>
        <dbReference type="Pfam" id="PF07730"/>
    </source>
</evidence>
<evidence type="ECO:0000256" key="2">
    <source>
        <dbReference type="ARBA" id="ARBA00012438"/>
    </source>
</evidence>
<dbReference type="Pfam" id="PF07730">
    <property type="entry name" value="HisKA_3"/>
    <property type="match status" value="1"/>
</dbReference>
<dbReference type="Gene3D" id="3.30.565.10">
    <property type="entry name" value="Histidine kinase-like ATPase, C-terminal domain"/>
    <property type="match status" value="1"/>
</dbReference>
<evidence type="ECO:0000256" key="5">
    <source>
        <dbReference type="ARBA" id="ARBA00022741"/>
    </source>
</evidence>
<evidence type="ECO:0000256" key="8">
    <source>
        <dbReference type="ARBA" id="ARBA00023012"/>
    </source>
</evidence>
<evidence type="ECO:0000313" key="13">
    <source>
        <dbReference type="EMBL" id="NYJ02003.1"/>
    </source>
</evidence>
<keyword evidence="10" id="KW-1133">Transmembrane helix</keyword>
<dbReference type="GO" id="GO:0005524">
    <property type="term" value="F:ATP binding"/>
    <property type="evidence" value="ECO:0007669"/>
    <property type="project" value="UniProtKB-KW"/>
</dbReference>
<keyword evidence="7" id="KW-0067">ATP-binding</keyword>
<evidence type="ECO:0000256" key="3">
    <source>
        <dbReference type="ARBA" id="ARBA00022553"/>
    </source>
</evidence>
<evidence type="ECO:0000313" key="14">
    <source>
        <dbReference type="Proteomes" id="UP000530424"/>
    </source>
</evidence>
<dbReference type="SUPFAM" id="SSF55874">
    <property type="entry name" value="ATPase domain of HSP90 chaperone/DNA topoisomerase II/histidine kinase"/>
    <property type="match status" value="1"/>
</dbReference>
<dbReference type="InterPro" id="IPR011712">
    <property type="entry name" value="Sig_transdc_His_kin_sub3_dim/P"/>
</dbReference>
<comment type="catalytic activity">
    <reaction evidence="1">
        <text>ATP + protein L-histidine = ADP + protein N-phospho-L-histidine.</text>
        <dbReference type="EC" id="2.7.13.3"/>
    </reaction>
</comment>
<dbReference type="InterPro" id="IPR050482">
    <property type="entry name" value="Sensor_HK_TwoCompSys"/>
</dbReference>
<dbReference type="GO" id="GO:0046983">
    <property type="term" value="F:protein dimerization activity"/>
    <property type="evidence" value="ECO:0007669"/>
    <property type="project" value="InterPro"/>
</dbReference>
<dbReference type="EC" id="2.7.13.3" evidence="2"/>
<comment type="caution">
    <text evidence="13">The sequence shown here is derived from an EMBL/GenBank/DDBJ whole genome shotgun (WGS) entry which is preliminary data.</text>
</comment>
<dbReference type="GO" id="GO:0000155">
    <property type="term" value="F:phosphorelay sensor kinase activity"/>
    <property type="evidence" value="ECO:0007669"/>
    <property type="project" value="InterPro"/>
</dbReference>
<feature type="region of interest" description="Disordered" evidence="9">
    <location>
        <begin position="373"/>
        <end position="410"/>
    </location>
</feature>
<evidence type="ECO:0000256" key="10">
    <source>
        <dbReference type="SAM" id="Phobius"/>
    </source>
</evidence>
<accession>A0A853C721</accession>
<dbReference type="CDD" id="cd16917">
    <property type="entry name" value="HATPase_UhpB-NarQ-NarX-like"/>
    <property type="match status" value="1"/>
</dbReference>
<evidence type="ECO:0000256" key="4">
    <source>
        <dbReference type="ARBA" id="ARBA00022679"/>
    </source>
</evidence>
<evidence type="ECO:0000256" key="9">
    <source>
        <dbReference type="SAM" id="MobiDB-lite"/>
    </source>
</evidence>
<keyword evidence="3" id="KW-0597">Phosphoprotein</keyword>
<keyword evidence="5" id="KW-0547">Nucleotide-binding</keyword>
<dbReference type="GO" id="GO:0016020">
    <property type="term" value="C:membrane"/>
    <property type="evidence" value="ECO:0007669"/>
    <property type="project" value="InterPro"/>
</dbReference>
<dbReference type="AlphaFoldDB" id="A0A853C721"/>
<proteinExistence type="predicted"/>
<keyword evidence="10" id="KW-0472">Membrane</keyword>
<dbReference type="Gene3D" id="1.20.5.1930">
    <property type="match status" value="1"/>
</dbReference>
<name>A0A853C721_9ACTN</name>
<evidence type="ECO:0000259" key="12">
    <source>
        <dbReference type="Pfam" id="PF13796"/>
    </source>
</evidence>
<organism evidence="13 14">
    <name type="scientific">Nocardioides thalensis</name>
    <dbReference type="NCBI Taxonomy" id="1914755"/>
    <lineage>
        <taxon>Bacteria</taxon>
        <taxon>Bacillati</taxon>
        <taxon>Actinomycetota</taxon>
        <taxon>Actinomycetes</taxon>
        <taxon>Propionibacteriales</taxon>
        <taxon>Nocardioidaceae</taxon>
        <taxon>Nocardioides</taxon>
    </lineage>
</organism>
<dbReference type="EMBL" id="JACCFP010000001">
    <property type="protein sequence ID" value="NYJ02003.1"/>
    <property type="molecule type" value="Genomic_DNA"/>
</dbReference>
<protein>
    <recommendedName>
        <fullName evidence="2">histidine kinase</fullName>
        <ecNumber evidence="2">2.7.13.3</ecNumber>
    </recommendedName>
</protein>
<dbReference type="PANTHER" id="PTHR24421:SF10">
    <property type="entry name" value="NITRATE_NITRITE SENSOR PROTEIN NARQ"/>
    <property type="match status" value="1"/>
</dbReference>
<dbReference type="InterPro" id="IPR036890">
    <property type="entry name" value="HATPase_C_sf"/>
</dbReference>
<feature type="transmembrane region" description="Helical" evidence="10">
    <location>
        <begin position="16"/>
        <end position="36"/>
    </location>
</feature>
<evidence type="ECO:0000256" key="7">
    <source>
        <dbReference type="ARBA" id="ARBA00022840"/>
    </source>
</evidence>
<dbReference type="Pfam" id="PF13796">
    <property type="entry name" value="Sensor"/>
    <property type="match status" value="1"/>
</dbReference>
<evidence type="ECO:0000256" key="1">
    <source>
        <dbReference type="ARBA" id="ARBA00000085"/>
    </source>
</evidence>
<gene>
    <name evidence="13" type="ORF">HNR19_002701</name>
</gene>